<evidence type="ECO:0000256" key="4">
    <source>
        <dbReference type="RuleBase" id="RU366034"/>
    </source>
</evidence>
<keyword evidence="3 4" id="KW-0460">Magnesium</keyword>
<sequence>MERRQELCQSLKGQRAVLPNLYSLFPDWTPQLHPEYARSRDESTNPWIKRVVENPDIRRKLQEADCTTFAAIMCAKSSFERLCTVAKWFTWYFIWDDLFDCGTLTHDPETITRYKHTSIEYFKHVLCHEAEYPDLSEYSEELQHALNCWDEIAEHVRQVCSKRTVDYVDSIYSDNKIPSLQQYWCRRDCTAGVHPVIATIPWRDLDDTNMRLLRKHTSYLVHTQNDMFSMRKEAKDGQVENLVPVLMLNENLTASQAMKMAFMLAQESARGFYEVADDMRQTA</sequence>
<dbReference type="PANTHER" id="PTHR35201:SF4">
    <property type="entry name" value="BETA-PINACENE SYNTHASE-RELATED"/>
    <property type="match status" value="1"/>
</dbReference>
<dbReference type="OMA" id="GCKDVAM"/>
<dbReference type="GO" id="GO:0046872">
    <property type="term" value="F:metal ion binding"/>
    <property type="evidence" value="ECO:0007669"/>
    <property type="project" value="UniProtKB-KW"/>
</dbReference>
<dbReference type="AlphaFoldDB" id="A0A1L9N181"/>
<keyword evidence="4" id="KW-0479">Metal-binding</keyword>
<evidence type="ECO:0000256" key="1">
    <source>
        <dbReference type="ARBA" id="ARBA00001946"/>
    </source>
</evidence>
<evidence type="ECO:0000256" key="2">
    <source>
        <dbReference type="ARBA" id="ARBA00006333"/>
    </source>
</evidence>
<dbReference type="OrthoDB" id="2861623at2759"/>
<reference evidence="6" key="1">
    <citation type="journal article" date="2017" name="Genome Biol.">
        <title>Comparative genomics reveals high biological diversity and specific adaptations in the industrially and medically important fungal genus Aspergillus.</title>
        <authorList>
            <person name="de Vries R.P."/>
            <person name="Riley R."/>
            <person name="Wiebenga A."/>
            <person name="Aguilar-Osorio G."/>
            <person name="Amillis S."/>
            <person name="Uchima C.A."/>
            <person name="Anderluh G."/>
            <person name="Asadollahi M."/>
            <person name="Askin M."/>
            <person name="Barry K."/>
            <person name="Battaglia E."/>
            <person name="Bayram O."/>
            <person name="Benocci T."/>
            <person name="Braus-Stromeyer S.A."/>
            <person name="Caldana C."/>
            <person name="Canovas D."/>
            <person name="Cerqueira G.C."/>
            <person name="Chen F."/>
            <person name="Chen W."/>
            <person name="Choi C."/>
            <person name="Clum A."/>
            <person name="Dos Santos R.A."/>
            <person name="Damasio A.R."/>
            <person name="Diallinas G."/>
            <person name="Emri T."/>
            <person name="Fekete E."/>
            <person name="Flipphi M."/>
            <person name="Freyberg S."/>
            <person name="Gallo A."/>
            <person name="Gournas C."/>
            <person name="Habgood R."/>
            <person name="Hainaut M."/>
            <person name="Harispe M.L."/>
            <person name="Henrissat B."/>
            <person name="Hilden K.S."/>
            <person name="Hope R."/>
            <person name="Hossain A."/>
            <person name="Karabika E."/>
            <person name="Karaffa L."/>
            <person name="Karanyi Z."/>
            <person name="Krasevec N."/>
            <person name="Kuo A."/>
            <person name="Kusch H."/>
            <person name="LaButti K."/>
            <person name="Lagendijk E.L."/>
            <person name="Lapidus A."/>
            <person name="Levasseur A."/>
            <person name="Lindquist E."/>
            <person name="Lipzen A."/>
            <person name="Logrieco A.F."/>
            <person name="MacCabe A."/>
            <person name="Maekelae M.R."/>
            <person name="Malavazi I."/>
            <person name="Melin P."/>
            <person name="Meyer V."/>
            <person name="Mielnichuk N."/>
            <person name="Miskei M."/>
            <person name="Molnar A.P."/>
            <person name="Mule G."/>
            <person name="Ngan C.Y."/>
            <person name="Orejas M."/>
            <person name="Orosz E."/>
            <person name="Ouedraogo J.P."/>
            <person name="Overkamp K.M."/>
            <person name="Park H.-S."/>
            <person name="Perrone G."/>
            <person name="Piumi F."/>
            <person name="Punt P.J."/>
            <person name="Ram A.F."/>
            <person name="Ramon A."/>
            <person name="Rauscher S."/>
            <person name="Record E."/>
            <person name="Riano-Pachon D.M."/>
            <person name="Robert V."/>
            <person name="Roehrig J."/>
            <person name="Ruller R."/>
            <person name="Salamov A."/>
            <person name="Salih N.S."/>
            <person name="Samson R.A."/>
            <person name="Sandor E."/>
            <person name="Sanguinetti M."/>
            <person name="Schuetze T."/>
            <person name="Sepcic K."/>
            <person name="Shelest E."/>
            <person name="Sherlock G."/>
            <person name="Sophianopoulou V."/>
            <person name="Squina F.M."/>
            <person name="Sun H."/>
            <person name="Susca A."/>
            <person name="Todd R.B."/>
            <person name="Tsang A."/>
            <person name="Unkles S.E."/>
            <person name="van de Wiele N."/>
            <person name="van Rossen-Uffink D."/>
            <person name="Oliveira J.V."/>
            <person name="Vesth T.C."/>
            <person name="Visser J."/>
            <person name="Yu J.-H."/>
            <person name="Zhou M."/>
            <person name="Andersen M.R."/>
            <person name="Archer D.B."/>
            <person name="Baker S.E."/>
            <person name="Benoit I."/>
            <person name="Brakhage A.A."/>
            <person name="Braus G.H."/>
            <person name="Fischer R."/>
            <person name="Frisvad J.C."/>
            <person name="Goldman G.H."/>
            <person name="Houbraken J."/>
            <person name="Oakley B."/>
            <person name="Pocsi I."/>
            <person name="Scazzocchio C."/>
            <person name="Seiboth B."/>
            <person name="vanKuyk P.A."/>
            <person name="Wortman J."/>
            <person name="Dyer P.S."/>
            <person name="Grigoriev I.V."/>
        </authorList>
    </citation>
    <scope>NUCLEOTIDE SEQUENCE [LARGE SCALE GENOMIC DNA]</scope>
    <source>
        <strain evidence="6">CBS 134.48</strain>
    </source>
</reference>
<evidence type="ECO:0000256" key="3">
    <source>
        <dbReference type="ARBA" id="ARBA00022842"/>
    </source>
</evidence>
<evidence type="ECO:0000313" key="6">
    <source>
        <dbReference type="Proteomes" id="UP000184304"/>
    </source>
</evidence>
<dbReference type="PANTHER" id="PTHR35201">
    <property type="entry name" value="TERPENE SYNTHASE"/>
    <property type="match status" value="1"/>
</dbReference>
<comment type="similarity">
    <text evidence="2 4">Belongs to the terpene synthase family.</text>
</comment>
<dbReference type="Pfam" id="PF19086">
    <property type="entry name" value="Terpene_syn_C_2"/>
    <property type="match status" value="1"/>
</dbReference>
<gene>
    <name evidence="5" type="ORF">ASPTUDRAFT_76602</name>
</gene>
<dbReference type="GO" id="GO:0008299">
    <property type="term" value="P:isoprenoid biosynthetic process"/>
    <property type="evidence" value="ECO:0007669"/>
    <property type="project" value="UniProtKB-ARBA"/>
</dbReference>
<dbReference type="EC" id="4.2.3.-" evidence="4"/>
<evidence type="ECO:0000313" key="5">
    <source>
        <dbReference type="EMBL" id="OJI83046.1"/>
    </source>
</evidence>
<dbReference type="VEuPathDB" id="FungiDB:ASPTUDRAFT_76602"/>
<keyword evidence="6" id="KW-1185">Reference proteome</keyword>
<keyword evidence="4" id="KW-0456">Lyase</keyword>
<proteinExistence type="inferred from homology"/>
<dbReference type="Gene3D" id="1.10.600.10">
    <property type="entry name" value="Farnesyl Diphosphate Synthase"/>
    <property type="match status" value="1"/>
</dbReference>
<dbReference type="InterPro" id="IPR034686">
    <property type="entry name" value="Terpene_cyclase-like_2"/>
</dbReference>
<accession>A0A1L9N181</accession>
<organism evidence="5 6">
    <name type="scientific">Aspergillus tubingensis (strain CBS 134.48)</name>
    <dbReference type="NCBI Taxonomy" id="767770"/>
    <lineage>
        <taxon>Eukaryota</taxon>
        <taxon>Fungi</taxon>
        <taxon>Dikarya</taxon>
        <taxon>Ascomycota</taxon>
        <taxon>Pezizomycotina</taxon>
        <taxon>Eurotiomycetes</taxon>
        <taxon>Eurotiomycetidae</taxon>
        <taxon>Eurotiales</taxon>
        <taxon>Aspergillaceae</taxon>
        <taxon>Aspergillus</taxon>
        <taxon>Aspergillus subgen. Circumdati</taxon>
    </lineage>
</organism>
<dbReference type="Proteomes" id="UP000184304">
    <property type="component" value="Unassembled WGS sequence"/>
</dbReference>
<dbReference type="InterPro" id="IPR008949">
    <property type="entry name" value="Isoprenoid_synthase_dom_sf"/>
</dbReference>
<name>A0A1L9N181_ASPTC</name>
<dbReference type="GO" id="GO:0010333">
    <property type="term" value="F:terpene synthase activity"/>
    <property type="evidence" value="ECO:0007669"/>
    <property type="project" value="InterPro"/>
</dbReference>
<protein>
    <recommendedName>
        <fullName evidence="4">Terpene synthase</fullName>
        <ecNumber evidence="4">4.2.3.-</ecNumber>
    </recommendedName>
</protein>
<dbReference type="STRING" id="767770.A0A1L9N181"/>
<dbReference type="SUPFAM" id="SSF48576">
    <property type="entry name" value="Terpenoid synthases"/>
    <property type="match status" value="1"/>
</dbReference>
<dbReference type="EMBL" id="KV878204">
    <property type="protein sequence ID" value="OJI83046.1"/>
    <property type="molecule type" value="Genomic_DNA"/>
</dbReference>
<comment type="cofactor">
    <cofactor evidence="1 4">
        <name>Mg(2+)</name>
        <dbReference type="ChEBI" id="CHEBI:18420"/>
    </cofactor>
</comment>